<comment type="caution">
    <text evidence="3">The sequence shown here is derived from an EMBL/GenBank/DDBJ whole genome shotgun (WGS) entry which is preliminary data.</text>
</comment>
<evidence type="ECO:0000256" key="2">
    <source>
        <dbReference type="SAM" id="Phobius"/>
    </source>
</evidence>
<feature type="region of interest" description="Disordered" evidence="1">
    <location>
        <begin position="39"/>
        <end position="138"/>
    </location>
</feature>
<keyword evidence="4" id="KW-1185">Reference proteome</keyword>
<organism evidence="3 4">
    <name type="scientific">Pseudopithomyces chartarum</name>
    <dbReference type="NCBI Taxonomy" id="1892770"/>
    <lineage>
        <taxon>Eukaryota</taxon>
        <taxon>Fungi</taxon>
        <taxon>Dikarya</taxon>
        <taxon>Ascomycota</taxon>
        <taxon>Pezizomycotina</taxon>
        <taxon>Dothideomycetes</taxon>
        <taxon>Pleosporomycetidae</taxon>
        <taxon>Pleosporales</taxon>
        <taxon>Massarineae</taxon>
        <taxon>Didymosphaeriaceae</taxon>
        <taxon>Pseudopithomyces</taxon>
    </lineage>
</organism>
<feature type="transmembrane region" description="Helical" evidence="2">
    <location>
        <begin position="7"/>
        <end position="33"/>
    </location>
</feature>
<keyword evidence="2" id="KW-1133">Transmembrane helix</keyword>
<evidence type="ECO:0000313" key="4">
    <source>
        <dbReference type="Proteomes" id="UP001280581"/>
    </source>
</evidence>
<gene>
    <name evidence="3" type="ORF">GRF29_161g1226174</name>
</gene>
<dbReference type="AlphaFoldDB" id="A0AAN6LST9"/>
<keyword evidence="2" id="KW-0812">Transmembrane</keyword>
<sequence length="207" mass="21225">MVQKNETIAIIVSLLVVVILITVLCFCCTQRYLGISSRLSSYSTDDPEKSSTSSTERSPTGPGPASETGSFDVEDKPGGGKRSPSPKSPGSNGSFDVQRASNDRVPYIPGPSANERGILRNGGRAGSRGPGRVAFQPGSGGSIVVGNQGGGYTVSDGGFDVVGNGTRLSMTGQTVQPRQRGGHGNDTNTDVPEIASESGSSGGFDAR</sequence>
<keyword evidence="2" id="KW-0472">Membrane</keyword>
<feature type="compositionally biased region" description="Polar residues" evidence="1">
    <location>
        <begin position="166"/>
        <end position="177"/>
    </location>
</feature>
<reference evidence="3 4" key="1">
    <citation type="submission" date="2021-02" db="EMBL/GenBank/DDBJ databases">
        <title>Genome assembly of Pseudopithomyces chartarum.</title>
        <authorList>
            <person name="Jauregui R."/>
            <person name="Singh J."/>
            <person name="Voisey C."/>
        </authorList>
    </citation>
    <scope>NUCLEOTIDE SEQUENCE [LARGE SCALE GENOMIC DNA]</scope>
    <source>
        <strain evidence="3 4">AGR01</strain>
    </source>
</reference>
<feature type="region of interest" description="Disordered" evidence="1">
    <location>
        <begin position="163"/>
        <end position="207"/>
    </location>
</feature>
<feature type="compositionally biased region" description="Low complexity" evidence="1">
    <location>
        <begin position="82"/>
        <end position="94"/>
    </location>
</feature>
<protein>
    <submittedName>
        <fullName evidence="3">Uncharacterized protein</fullName>
    </submittedName>
</protein>
<accession>A0AAN6LST9</accession>
<proteinExistence type="predicted"/>
<evidence type="ECO:0000313" key="3">
    <source>
        <dbReference type="EMBL" id="KAK3202453.1"/>
    </source>
</evidence>
<dbReference type="Proteomes" id="UP001280581">
    <property type="component" value="Unassembled WGS sequence"/>
</dbReference>
<dbReference type="EMBL" id="WVTA01000014">
    <property type="protein sequence ID" value="KAK3202453.1"/>
    <property type="molecule type" value="Genomic_DNA"/>
</dbReference>
<feature type="compositionally biased region" description="Polar residues" evidence="1">
    <location>
        <begin position="39"/>
        <end position="58"/>
    </location>
</feature>
<name>A0AAN6LST9_9PLEO</name>
<evidence type="ECO:0000256" key="1">
    <source>
        <dbReference type="SAM" id="MobiDB-lite"/>
    </source>
</evidence>